<evidence type="ECO:0000313" key="1">
    <source>
        <dbReference type="EMBL" id="EOB11926.1"/>
    </source>
</evidence>
<proteinExistence type="predicted"/>
<name>R0KMQ5_NOSB1</name>
<evidence type="ECO:0000313" key="2">
    <source>
        <dbReference type="Proteomes" id="UP000016927"/>
    </source>
</evidence>
<sequence length="52" mass="6132">MIFLFLLNDRSMAEMTGKNQEHGQEEDVATGRYFREINYMPVEILLNHEGSR</sequence>
<dbReference type="VEuPathDB" id="MicrosporidiaDB:NBO_631g0001"/>
<protein>
    <submittedName>
        <fullName evidence="1">Uncharacterized protein</fullName>
    </submittedName>
</protein>
<reference evidence="1 2" key="1">
    <citation type="journal article" date="2013" name="BMC Genomics">
        <title>Comparative genomics of parasitic silkworm microsporidia reveal an association between genome expansion and host adaptation.</title>
        <authorList>
            <person name="Pan G."/>
            <person name="Xu J."/>
            <person name="Li T."/>
            <person name="Xia Q."/>
            <person name="Liu S.L."/>
            <person name="Zhang G."/>
            <person name="Li S."/>
            <person name="Li C."/>
            <person name="Liu H."/>
            <person name="Yang L."/>
            <person name="Liu T."/>
            <person name="Zhang X."/>
            <person name="Wu Z."/>
            <person name="Fan W."/>
            <person name="Dang X."/>
            <person name="Xiang H."/>
            <person name="Tao M."/>
            <person name="Li Y."/>
            <person name="Hu J."/>
            <person name="Li Z."/>
            <person name="Lin L."/>
            <person name="Luo J."/>
            <person name="Geng L."/>
            <person name="Wang L."/>
            <person name="Long M."/>
            <person name="Wan Y."/>
            <person name="He N."/>
            <person name="Zhang Z."/>
            <person name="Lu C."/>
            <person name="Keeling P.J."/>
            <person name="Wang J."/>
            <person name="Xiang Z."/>
            <person name="Zhou Z."/>
        </authorList>
    </citation>
    <scope>NUCLEOTIDE SEQUENCE [LARGE SCALE GENOMIC DNA]</scope>
    <source>
        <strain evidence="2">CQ1 / CVCC 102059</strain>
    </source>
</reference>
<dbReference type="Proteomes" id="UP000016927">
    <property type="component" value="Unassembled WGS sequence"/>
</dbReference>
<accession>R0KMQ5</accession>
<dbReference type="AlphaFoldDB" id="R0KMQ5"/>
<dbReference type="EMBL" id="KB909538">
    <property type="protein sequence ID" value="EOB11926.1"/>
    <property type="molecule type" value="Genomic_DNA"/>
</dbReference>
<dbReference type="HOGENOM" id="CLU_3087829_0_0_1"/>
<keyword evidence="2" id="KW-1185">Reference proteome</keyword>
<gene>
    <name evidence="1" type="ORF">NBO_631g0001</name>
</gene>
<organism evidence="1 2">
    <name type="scientific">Nosema bombycis (strain CQ1 / CVCC 102059)</name>
    <name type="common">Microsporidian parasite</name>
    <name type="synonym">Pebrine of silkworm</name>
    <dbReference type="NCBI Taxonomy" id="578461"/>
    <lineage>
        <taxon>Eukaryota</taxon>
        <taxon>Fungi</taxon>
        <taxon>Fungi incertae sedis</taxon>
        <taxon>Microsporidia</taxon>
        <taxon>Nosematidae</taxon>
        <taxon>Nosema</taxon>
    </lineage>
</organism>